<dbReference type="Proteomes" id="UP000578077">
    <property type="component" value="Unassembled WGS sequence"/>
</dbReference>
<evidence type="ECO:0000313" key="2">
    <source>
        <dbReference type="Proteomes" id="UP000578077"/>
    </source>
</evidence>
<evidence type="ECO:0008006" key="3">
    <source>
        <dbReference type="Google" id="ProtNLM"/>
    </source>
</evidence>
<comment type="caution">
    <text evidence="1">The sequence shown here is derived from an EMBL/GenBank/DDBJ whole genome shotgun (WGS) entry which is preliminary data.</text>
</comment>
<sequence length="66" mass="7465">MPATVIAERIGWQRSLTVLKDRVRQLRPLYQPVDPASRTTYRPGELAQCDLWFPPAPSTARVRSSG</sequence>
<dbReference type="EMBL" id="JACHLY010000001">
    <property type="protein sequence ID" value="MBB5998133.1"/>
    <property type="molecule type" value="Genomic_DNA"/>
</dbReference>
<proteinExistence type="predicted"/>
<keyword evidence="2" id="KW-1185">Reference proteome</keyword>
<evidence type="ECO:0000313" key="1">
    <source>
        <dbReference type="EMBL" id="MBB5998133.1"/>
    </source>
</evidence>
<organism evidence="1 2">
    <name type="scientific">Streptomonospora salina</name>
    <dbReference type="NCBI Taxonomy" id="104205"/>
    <lineage>
        <taxon>Bacteria</taxon>
        <taxon>Bacillati</taxon>
        <taxon>Actinomycetota</taxon>
        <taxon>Actinomycetes</taxon>
        <taxon>Streptosporangiales</taxon>
        <taxon>Nocardiopsidaceae</taxon>
        <taxon>Streptomonospora</taxon>
    </lineage>
</organism>
<reference evidence="1 2" key="1">
    <citation type="submission" date="2020-08" db="EMBL/GenBank/DDBJ databases">
        <title>Sequencing the genomes of 1000 actinobacteria strains.</title>
        <authorList>
            <person name="Klenk H.-P."/>
        </authorList>
    </citation>
    <scope>NUCLEOTIDE SEQUENCE [LARGE SCALE GENOMIC DNA]</scope>
    <source>
        <strain evidence="1 2">DSM 44593</strain>
    </source>
</reference>
<dbReference type="AlphaFoldDB" id="A0A841EAQ0"/>
<gene>
    <name evidence="1" type="ORF">HNR25_001884</name>
</gene>
<accession>A0A841EAQ0</accession>
<name>A0A841EAQ0_9ACTN</name>
<protein>
    <recommendedName>
        <fullName evidence="3">Transposase</fullName>
    </recommendedName>
</protein>